<dbReference type="EMBL" id="MEVC01000008">
    <property type="protein sequence ID" value="OGC55648.1"/>
    <property type="molecule type" value="Genomic_DNA"/>
</dbReference>
<accession>A0A1F4VFA2</accession>
<organism evidence="1 2">
    <name type="scientific">candidate division WWE3 bacterium RIFCSPHIGHO2_01_FULL_48_15</name>
    <dbReference type="NCBI Taxonomy" id="1802619"/>
    <lineage>
        <taxon>Bacteria</taxon>
        <taxon>Katanobacteria</taxon>
    </lineage>
</organism>
<comment type="caution">
    <text evidence="1">The sequence shown here is derived from an EMBL/GenBank/DDBJ whole genome shotgun (WGS) entry which is preliminary data.</text>
</comment>
<dbReference type="AlphaFoldDB" id="A0A1F4VFA2"/>
<protein>
    <submittedName>
        <fullName evidence="1">Uncharacterized protein</fullName>
    </submittedName>
</protein>
<evidence type="ECO:0000313" key="2">
    <source>
        <dbReference type="Proteomes" id="UP000179005"/>
    </source>
</evidence>
<dbReference type="Proteomes" id="UP000179005">
    <property type="component" value="Unassembled WGS sequence"/>
</dbReference>
<reference evidence="1 2" key="1">
    <citation type="journal article" date="2016" name="Nat. Commun.">
        <title>Thousands of microbial genomes shed light on interconnected biogeochemical processes in an aquifer system.</title>
        <authorList>
            <person name="Anantharaman K."/>
            <person name="Brown C.T."/>
            <person name="Hug L.A."/>
            <person name="Sharon I."/>
            <person name="Castelle C.J."/>
            <person name="Probst A.J."/>
            <person name="Thomas B.C."/>
            <person name="Singh A."/>
            <person name="Wilkins M.J."/>
            <person name="Karaoz U."/>
            <person name="Brodie E.L."/>
            <person name="Williams K.H."/>
            <person name="Hubbard S.S."/>
            <person name="Banfield J.F."/>
        </authorList>
    </citation>
    <scope>NUCLEOTIDE SEQUENCE [LARGE SCALE GENOMIC DNA]</scope>
</reference>
<evidence type="ECO:0000313" key="1">
    <source>
        <dbReference type="EMBL" id="OGC55648.1"/>
    </source>
</evidence>
<sequence>MSGRVTVLPVPKVGDVIYVPYEGFYSWPGGAQHITGGKARVERVWLEVSGYLNTIHGVKVEGHPIPYHWENDLARVQEGLKREYGDRWSNSRLWEH</sequence>
<name>A0A1F4VFA2_UNCKA</name>
<proteinExistence type="predicted"/>
<gene>
    <name evidence="1" type="ORF">A2797_01110</name>
</gene>